<gene>
    <name evidence="1" type="ORF">C0Z20_16535</name>
</gene>
<dbReference type="AlphaFoldDB" id="A0A2N7X1T6"/>
<organism evidence="1 2">
    <name type="scientific">Trinickia symbiotica</name>
    <dbReference type="NCBI Taxonomy" id="863227"/>
    <lineage>
        <taxon>Bacteria</taxon>
        <taxon>Pseudomonadati</taxon>
        <taxon>Pseudomonadota</taxon>
        <taxon>Betaproteobacteria</taxon>
        <taxon>Burkholderiales</taxon>
        <taxon>Burkholderiaceae</taxon>
        <taxon>Trinickia</taxon>
    </lineage>
</organism>
<protein>
    <submittedName>
        <fullName evidence="1">Uncharacterized protein</fullName>
    </submittedName>
</protein>
<accession>A0A2N7X1T6</accession>
<reference evidence="1 2" key="1">
    <citation type="submission" date="2018-01" db="EMBL/GenBank/DDBJ databases">
        <title>Whole genome analyses suggest that Burkholderia sensu lato contains two further novel genera in the rhizoxinica-symbiotica group Mycetohabitans gen. nov., and Trinickia gen. nov.: implications for the evolution of diazotrophy and nodulation in the Burkholderiaceae.</title>
        <authorList>
            <person name="Estrada-de los Santos P."/>
            <person name="Palmer M."/>
            <person name="Chavez-Ramirez B."/>
            <person name="Beukes C."/>
            <person name="Steenkamp E.T."/>
            <person name="Hirsch A.M."/>
            <person name="Manyaka P."/>
            <person name="Maluk M."/>
            <person name="Lafos M."/>
            <person name="Crook M."/>
            <person name="Gross E."/>
            <person name="Simon M.F."/>
            <person name="Bueno dos Reis Junior F."/>
            <person name="Poole P.S."/>
            <person name="Venter S.N."/>
            <person name="James E.K."/>
        </authorList>
    </citation>
    <scope>NUCLEOTIDE SEQUENCE [LARGE SCALE GENOMIC DNA]</scope>
    <source>
        <strain evidence="1 2">JPY 581</strain>
    </source>
</reference>
<dbReference type="Proteomes" id="UP000235777">
    <property type="component" value="Unassembled WGS sequence"/>
</dbReference>
<name>A0A2N7X1T6_9BURK</name>
<comment type="caution">
    <text evidence="1">The sequence shown here is derived from an EMBL/GenBank/DDBJ whole genome shotgun (WGS) entry which is preliminary data.</text>
</comment>
<keyword evidence="2" id="KW-1185">Reference proteome</keyword>
<proteinExistence type="predicted"/>
<evidence type="ECO:0000313" key="2">
    <source>
        <dbReference type="Proteomes" id="UP000235777"/>
    </source>
</evidence>
<dbReference type="OrthoDB" id="5397649at2"/>
<evidence type="ECO:0000313" key="1">
    <source>
        <dbReference type="EMBL" id="PMS35522.1"/>
    </source>
</evidence>
<dbReference type="EMBL" id="PNYC01000010">
    <property type="protein sequence ID" value="PMS35522.1"/>
    <property type="molecule type" value="Genomic_DNA"/>
</dbReference>
<dbReference type="RefSeq" id="WP_018439035.1">
    <property type="nucleotide sequence ID" value="NZ_KB890164.1"/>
</dbReference>
<sequence>MTALAAAALVGSHGAPSASQPDEADHGAPSVALGPHWHGDISQFRQHDMRLWQSGHWRHRRHGGRLGWWWVVGSLWYYYPGAVYPYPDPFVPPLVARPPAGGRYWYYCQSAEQYYPYVTTCPAGWRPVPAAN</sequence>